<accession>A0A1Y0B2Q3</accession>
<gene>
    <name evidence="1" type="ORF">AEK19_MT1477</name>
</gene>
<keyword evidence="1" id="KW-0496">Mitochondrion</keyword>
<geneLocation type="mitochondrion" evidence="1"/>
<organism evidence="1">
    <name type="scientific">Utricularia reniformis</name>
    <dbReference type="NCBI Taxonomy" id="192314"/>
    <lineage>
        <taxon>Eukaryota</taxon>
        <taxon>Viridiplantae</taxon>
        <taxon>Streptophyta</taxon>
        <taxon>Embryophyta</taxon>
        <taxon>Tracheophyta</taxon>
        <taxon>Spermatophyta</taxon>
        <taxon>Magnoliopsida</taxon>
        <taxon>eudicotyledons</taxon>
        <taxon>Gunneridae</taxon>
        <taxon>Pentapetalae</taxon>
        <taxon>asterids</taxon>
        <taxon>lamiids</taxon>
        <taxon>Lamiales</taxon>
        <taxon>Lentibulariaceae</taxon>
        <taxon>Utricularia</taxon>
    </lineage>
</organism>
<name>A0A1Y0B2Q3_9LAMI</name>
<dbReference type="EMBL" id="KY774314">
    <property type="protein sequence ID" value="ART31667.1"/>
    <property type="molecule type" value="Genomic_DNA"/>
</dbReference>
<sequence length="56" mass="5970">MVSGLEIRFWSVVGLPTQTPNQIMAPPEMSKSNLINNGSDLFNLQEVATMGGPGPP</sequence>
<evidence type="ECO:0000313" key="1">
    <source>
        <dbReference type="EMBL" id="ART31667.1"/>
    </source>
</evidence>
<dbReference type="AlphaFoldDB" id="A0A1Y0B2Q3"/>
<protein>
    <submittedName>
        <fullName evidence="1">Uncharacterized protein</fullName>
    </submittedName>
</protein>
<proteinExistence type="predicted"/>
<reference evidence="1" key="1">
    <citation type="submission" date="2017-03" db="EMBL/GenBank/DDBJ databases">
        <title>The mitochondrial genome of the carnivorous plant Utricularia reniformis (Lentibulariaceae): structure, comparative analysis and evolutionary landmarks.</title>
        <authorList>
            <person name="Silva S.R."/>
            <person name="Alvarenga D.O."/>
            <person name="Michael T.P."/>
            <person name="Miranda V.F.O."/>
            <person name="Varani A.M."/>
        </authorList>
    </citation>
    <scope>NUCLEOTIDE SEQUENCE</scope>
</reference>